<evidence type="ECO:0000313" key="3">
    <source>
        <dbReference type="Proteomes" id="UP001152622"/>
    </source>
</evidence>
<sequence>MQAQGEGDFRRPTTDSDSLFLTQADTRPDGNRFIEATTSVFKHPSDLLGSIVQTETGTREPVTSTGRDRPGDSPTANRNQALYREPLLYTAKTHGRPLQQERLGAESVLWKHLALLEKLQGPSANQRAPERQASRRLVLTPLCEGKPAPHSSCWVLYIRSGAHPPPNRHRPTAGPSDTDTQPRHGDSHALQQGLKSGLVLPRAGHCFKEGWQKQAWSPSSVGSVAFSGVKSEKR</sequence>
<name>A0A9Q1IYK9_SYNKA</name>
<organism evidence="2 3">
    <name type="scientific">Synaphobranchus kaupii</name>
    <name type="common">Kaup's arrowtooth eel</name>
    <dbReference type="NCBI Taxonomy" id="118154"/>
    <lineage>
        <taxon>Eukaryota</taxon>
        <taxon>Metazoa</taxon>
        <taxon>Chordata</taxon>
        <taxon>Craniata</taxon>
        <taxon>Vertebrata</taxon>
        <taxon>Euteleostomi</taxon>
        <taxon>Actinopterygii</taxon>
        <taxon>Neopterygii</taxon>
        <taxon>Teleostei</taxon>
        <taxon>Anguilliformes</taxon>
        <taxon>Synaphobranchidae</taxon>
        <taxon>Synaphobranchus</taxon>
    </lineage>
</organism>
<evidence type="ECO:0000256" key="1">
    <source>
        <dbReference type="SAM" id="MobiDB-lite"/>
    </source>
</evidence>
<evidence type="ECO:0000313" key="2">
    <source>
        <dbReference type="EMBL" id="KAJ8359266.1"/>
    </source>
</evidence>
<keyword evidence="3" id="KW-1185">Reference proteome</keyword>
<reference evidence="2" key="1">
    <citation type="journal article" date="2023" name="Science">
        <title>Genome structures resolve the early diversification of teleost fishes.</title>
        <authorList>
            <person name="Parey E."/>
            <person name="Louis A."/>
            <person name="Montfort J."/>
            <person name="Bouchez O."/>
            <person name="Roques C."/>
            <person name="Iampietro C."/>
            <person name="Lluch J."/>
            <person name="Castinel A."/>
            <person name="Donnadieu C."/>
            <person name="Desvignes T."/>
            <person name="Floi Bucao C."/>
            <person name="Jouanno E."/>
            <person name="Wen M."/>
            <person name="Mejri S."/>
            <person name="Dirks R."/>
            <person name="Jansen H."/>
            <person name="Henkel C."/>
            <person name="Chen W.J."/>
            <person name="Zahm M."/>
            <person name="Cabau C."/>
            <person name="Klopp C."/>
            <person name="Thompson A.W."/>
            <person name="Robinson-Rechavi M."/>
            <person name="Braasch I."/>
            <person name="Lecointre G."/>
            <person name="Bobe J."/>
            <person name="Postlethwait J.H."/>
            <person name="Berthelot C."/>
            <person name="Roest Crollius H."/>
            <person name="Guiguen Y."/>
        </authorList>
    </citation>
    <scope>NUCLEOTIDE SEQUENCE</scope>
    <source>
        <strain evidence="2">WJC10195</strain>
    </source>
</reference>
<accession>A0A9Q1IYK9</accession>
<feature type="region of interest" description="Disordered" evidence="1">
    <location>
        <begin position="1"/>
        <end position="31"/>
    </location>
</feature>
<dbReference type="Proteomes" id="UP001152622">
    <property type="component" value="Chromosome 5"/>
</dbReference>
<feature type="compositionally biased region" description="Polar residues" evidence="1">
    <location>
        <begin position="51"/>
        <end position="65"/>
    </location>
</feature>
<feature type="region of interest" description="Disordered" evidence="1">
    <location>
        <begin position="45"/>
        <end position="80"/>
    </location>
</feature>
<proteinExistence type="predicted"/>
<gene>
    <name evidence="2" type="ORF">SKAU_G00157910</name>
</gene>
<feature type="region of interest" description="Disordered" evidence="1">
    <location>
        <begin position="211"/>
        <end position="234"/>
    </location>
</feature>
<feature type="compositionally biased region" description="Polar residues" evidence="1">
    <location>
        <begin position="15"/>
        <end position="25"/>
    </location>
</feature>
<dbReference type="AlphaFoldDB" id="A0A9Q1IYK9"/>
<feature type="region of interest" description="Disordered" evidence="1">
    <location>
        <begin position="162"/>
        <end position="190"/>
    </location>
</feature>
<comment type="caution">
    <text evidence="2">The sequence shown here is derived from an EMBL/GenBank/DDBJ whole genome shotgun (WGS) entry which is preliminary data.</text>
</comment>
<dbReference type="EMBL" id="JAINUF010000005">
    <property type="protein sequence ID" value="KAJ8359266.1"/>
    <property type="molecule type" value="Genomic_DNA"/>
</dbReference>
<protein>
    <submittedName>
        <fullName evidence="2">Uncharacterized protein</fullName>
    </submittedName>
</protein>